<keyword evidence="2" id="KW-1185">Reference proteome</keyword>
<dbReference type="Gene3D" id="3.30.420.10">
    <property type="entry name" value="Ribonuclease H-like superfamily/Ribonuclease H"/>
    <property type="match status" value="1"/>
</dbReference>
<sequence length="83" mass="9268">MNEVLGPHKAFINDVDPDVLSMNDNACQNRAYVVSEYLQIDVTTRTDYPPYSPGLNPIIQHVCNALVRQLSVGQTHLPGLSRF</sequence>
<gene>
    <name evidence="1" type="ORF">TNCT_616351</name>
</gene>
<evidence type="ECO:0000313" key="2">
    <source>
        <dbReference type="Proteomes" id="UP000887116"/>
    </source>
</evidence>
<comment type="caution">
    <text evidence="1">The sequence shown here is derived from an EMBL/GenBank/DDBJ whole genome shotgun (WGS) entry which is preliminary data.</text>
</comment>
<dbReference type="EMBL" id="BMAO01022578">
    <property type="protein sequence ID" value="GFQ82874.1"/>
    <property type="molecule type" value="Genomic_DNA"/>
</dbReference>
<dbReference type="GO" id="GO:0003676">
    <property type="term" value="F:nucleic acid binding"/>
    <property type="evidence" value="ECO:0007669"/>
    <property type="project" value="InterPro"/>
</dbReference>
<reference evidence="1" key="1">
    <citation type="submission" date="2020-07" db="EMBL/GenBank/DDBJ databases">
        <title>Multicomponent nature underlies the extraordinary mechanical properties of spider dragline silk.</title>
        <authorList>
            <person name="Kono N."/>
            <person name="Nakamura H."/>
            <person name="Mori M."/>
            <person name="Yoshida Y."/>
            <person name="Ohtoshi R."/>
            <person name="Malay A.D."/>
            <person name="Moran D.A.P."/>
            <person name="Tomita M."/>
            <person name="Numata K."/>
            <person name="Arakawa K."/>
        </authorList>
    </citation>
    <scope>NUCLEOTIDE SEQUENCE</scope>
</reference>
<dbReference type="AlphaFoldDB" id="A0A8X6FMK1"/>
<dbReference type="InterPro" id="IPR036397">
    <property type="entry name" value="RNaseH_sf"/>
</dbReference>
<organism evidence="1 2">
    <name type="scientific">Trichonephila clavata</name>
    <name type="common">Joro spider</name>
    <name type="synonym">Nephila clavata</name>
    <dbReference type="NCBI Taxonomy" id="2740835"/>
    <lineage>
        <taxon>Eukaryota</taxon>
        <taxon>Metazoa</taxon>
        <taxon>Ecdysozoa</taxon>
        <taxon>Arthropoda</taxon>
        <taxon>Chelicerata</taxon>
        <taxon>Arachnida</taxon>
        <taxon>Araneae</taxon>
        <taxon>Araneomorphae</taxon>
        <taxon>Entelegynae</taxon>
        <taxon>Araneoidea</taxon>
        <taxon>Nephilidae</taxon>
        <taxon>Trichonephila</taxon>
    </lineage>
</organism>
<evidence type="ECO:0008006" key="3">
    <source>
        <dbReference type="Google" id="ProtNLM"/>
    </source>
</evidence>
<proteinExistence type="predicted"/>
<accession>A0A8X6FMK1</accession>
<dbReference type="Proteomes" id="UP000887116">
    <property type="component" value="Unassembled WGS sequence"/>
</dbReference>
<evidence type="ECO:0000313" key="1">
    <source>
        <dbReference type="EMBL" id="GFQ82874.1"/>
    </source>
</evidence>
<name>A0A8X6FMK1_TRICU</name>
<protein>
    <recommendedName>
        <fullName evidence="3">Tc1-like transposase DDE domain-containing protein</fullName>
    </recommendedName>
</protein>